<feature type="non-terminal residue" evidence="1">
    <location>
        <position position="88"/>
    </location>
</feature>
<proteinExistence type="predicted"/>
<organism evidence="1">
    <name type="scientific">uncultured Leptolyngbya sp</name>
    <dbReference type="NCBI Taxonomy" id="332963"/>
    <lineage>
        <taxon>Bacteria</taxon>
        <taxon>Bacillati</taxon>
        <taxon>Cyanobacteriota</taxon>
        <taxon>Cyanophyceae</taxon>
        <taxon>Leptolyngbyales</taxon>
        <taxon>Leptolyngbyaceae</taxon>
        <taxon>Leptolyngbya group</taxon>
        <taxon>Leptolyngbya</taxon>
        <taxon>environmental samples</taxon>
    </lineage>
</organism>
<evidence type="ECO:0000313" key="1">
    <source>
        <dbReference type="EMBL" id="CAA9373803.1"/>
    </source>
</evidence>
<dbReference type="EMBL" id="CADCTY010001509">
    <property type="protein sequence ID" value="CAA9373803.1"/>
    <property type="molecule type" value="Genomic_DNA"/>
</dbReference>
<name>A0A6J4N480_9CYAN</name>
<gene>
    <name evidence="1" type="ORF">AVDCRST_MAG94-4369</name>
</gene>
<reference evidence="1" key="1">
    <citation type="submission" date="2020-02" db="EMBL/GenBank/DDBJ databases">
        <authorList>
            <person name="Meier V. D."/>
        </authorList>
    </citation>
    <scope>NUCLEOTIDE SEQUENCE</scope>
    <source>
        <strain evidence="1">AVDCRST_MAG94</strain>
    </source>
</reference>
<sequence length="88" mass="9633">MFILAVPCDRFRHNSTEDRAFAFWIRATITFVGSNTGMYRTGSVSSNGHLRVGGIPVTAITGIAYKASQKETPVIAVISTSRNVPVMW</sequence>
<dbReference type="AlphaFoldDB" id="A0A6J4N480"/>
<accession>A0A6J4N480</accession>
<protein>
    <submittedName>
        <fullName evidence="1">Uncharacterized protein</fullName>
    </submittedName>
</protein>